<evidence type="ECO:0000313" key="1">
    <source>
        <dbReference type="EMBL" id="CAL1698304.1"/>
    </source>
</evidence>
<protein>
    <submittedName>
        <fullName evidence="1">Uncharacterized protein</fullName>
    </submittedName>
</protein>
<name>A0ABP1CUW1_9APHY</name>
<reference evidence="2" key="1">
    <citation type="submission" date="2024-04" db="EMBL/GenBank/DDBJ databases">
        <authorList>
            <person name="Shaw F."/>
            <person name="Minotto A."/>
        </authorList>
    </citation>
    <scope>NUCLEOTIDE SEQUENCE [LARGE SCALE GENOMIC DNA]</scope>
</reference>
<accession>A0ABP1CUW1</accession>
<organism evidence="1 2">
    <name type="scientific">Somion occarium</name>
    <dbReference type="NCBI Taxonomy" id="3059160"/>
    <lineage>
        <taxon>Eukaryota</taxon>
        <taxon>Fungi</taxon>
        <taxon>Dikarya</taxon>
        <taxon>Basidiomycota</taxon>
        <taxon>Agaricomycotina</taxon>
        <taxon>Agaricomycetes</taxon>
        <taxon>Polyporales</taxon>
        <taxon>Cerrenaceae</taxon>
        <taxon>Somion</taxon>
    </lineage>
</organism>
<dbReference type="Proteomes" id="UP001497453">
    <property type="component" value="Chromosome 10"/>
</dbReference>
<evidence type="ECO:0000313" key="2">
    <source>
        <dbReference type="Proteomes" id="UP001497453"/>
    </source>
</evidence>
<keyword evidence="2" id="KW-1185">Reference proteome</keyword>
<proteinExistence type="predicted"/>
<dbReference type="EMBL" id="OZ037953">
    <property type="protein sequence ID" value="CAL1698304.1"/>
    <property type="molecule type" value="Genomic_DNA"/>
</dbReference>
<gene>
    <name evidence="1" type="ORF">GFSPODELE1_LOCUS2093</name>
</gene>
<sequence>MTGTYIRGLHEAWSRLDKNSDLAKLIQSYILVQYNALLDLVKSPNDNFYSSGWKGLQVTRLLPSGQYFGASVLNSALAMTNNGTVTGSSMDSPSATHSGLASETSAIQSHHIDTGVI</sequence>